<evidence type="ECO:0000256" key="1">
    <source>
        <dbReference type="ARBA" id="ARBA00004651"/>
    </source>
</evidence>
<evidence type="ECO:0000313" key="11">
    <source>
        <dbReference type="EMBL" id="RHC57595.1"/>
    </source>
</evidence>
<accession>A0A414AYY6</accession>
<dbReference type="InterPro" id="IPR050445">
    <property type="entry name" value="Bact_polysacc_biosynth/exp"/>
</dbReference>
<evidence type="ECO:0000256" key="6">
    <source>
        <dbReference type="ARBA" id="ARBA00023136"/>
    </source>
</evidence>
<comment type="caution">
    <text evidence="11">The sequence shown here is derived from an EMBL/GenBank/DDBJ whole genome shotgun (WGS) entry which is preliminary data.</text>
</comment>
<comment type="subcellular location">
    <subcellularLocation>
        <location evidence="1">Cell membrane</location>
        <topology evidence="1">Multi-pass membrane protein</topology>
    </subcellularLocation>
</comment>
<dbReference type="Proteomes" id="UP000284543">
    <property type="component" value="Unassembled WGS sequence"/>
</dbReference>
<comment type="similarity">
    <text evidence="2">Belongs to the CpsC/CapA family.</text>
</comment>
<keyword evidence="5 8" id="KW-1133">Transmembrane helix</keyword>
<dbReference type="GO" id="GO:0005886">
    <property type="term" value="C:plasma membrane"/>
    <property type="evidence" value="ECO:0007669"/>
    <property type="project" value="UniProtKB-SubCell"/>
</dbReference>
<dbReference type="EMBL" id="QSHZ01000004">
    <property type="protein sequence ID" value="RHC57595.1"/>
    <property type="molecule type" value="Genomic_DNA"/>
</dbReference>
<evidence type="ECO:0000256" key="7">
    <source>
        <dbReference type="SAM" id="MobiDB-lite"/>
    </source>
</evidence>
<dbReference type="GO" id="GO:0004713">
    <property type="term" value="F:protein tyrosine kinase activity"/>
    <property type="evidence" value="ECO:0007669"/>
    <property type="project" value="TreeGrafter"/>
</dbReference>
<dbReference type="Proteomes" id="UP000283975">
    <property type="component" value="Unassembled WGS sequence"/>
</dbReference>
<feature type="compositionally biased region" description="Basic residues" evidence="7">
    <location>
        <begin position="236"/>
        <end position="256"/>
    </location>
</feature>
<evidence type="ECO:0000256" key="8">
    <source>
        <dbReference type="SAM" id="Phobius"/>
    </source>
</evidence>
<protein>
    <submittedName>
        <fullName evidence="11">Polysaccharide export protein</fullName>
    </submittedName>
</protein>
<dbReference type="KEGG" id="cbol:CGC65_13030"/>
<evidence type="ECO:0000256" key="4">
    <source>
        <dbReference type="ARBA" id="ARBA00022692"/>
    </source>
</evidence>
<dbReference type="InterPro" id="IPR003856">
    <property type="entry name" value="LPS_length_determ_N"/>
</dbReference>
<dbReference type="RefSeq" id="WP_002567322.1">
    <property type="nucleotide sequence ID" value="NZ_CABKUK010000001.1"/>
</dbReference>
<evidence type="ECO:0000313" key="12">
    <source>
        <dbReference type="Proteomes" id="UP000283975"/>
    </source>
</evidence>
<dbReference type="EMBL" id="QRZM01000011">
    <property type="protein sequence ID" value="RGV73126.1"/>
    <property type="molecule type" value="Genomic_DNA"/>
</dbReference>
<feature type="domain" description="Polysaccharide chain length determinant N-terminal" evidence="9">
    <location>
        <begin position="11"/>
        <end position="98"/>
    </location>
</feature>
<proteinExistence type="inferred from homology"/>
<keyword evidence="4 8" id="KW-0812">Transmembrane</keyword>
<dbReference type="PANTHER" id="PTHR32309">
    <property type="entry name" value="TYROSINE-PROTEIN KINASE"/>
    <property type="match status" value="1"/>
</dbReference>
<keyword evidence="6 8" id="KW-0472">Membrane</keyword>
<keyword evidence="3" id="KW-1003">Cell membrane</keyword>
<dbReference type="AlphaFoldDB" id="A0A414AYY6"/>
<evidence type="ECO:0000313" key="10">
    <source>
        <dbReference type="EMBL" id="RGV73126.1"/>
    </source>
</evidence>
<sequence>MEKRYREDDMEIDLLELLFEFKKRAWVIILAAVLGCLGAGAYSRLILTPVYTSTAMVYVLSKETTLTSLADLQIGSQLTKDYSVMITSRPVLEQVIKNQGLNMTYGQLKARIRISNPADTRILNMTVSDTDPVRAKAIADEVANASSDYIGDIMEMVPPKIIEQGVVPAAPASPSIKKNAALGGLACIAAACGVITLKVIMNDTIRSEEDVGKYLGMSVLASVPDDDGMAKEQQRNRSKRKLERKKRKTEKNRRGE</sequence>
<feature type="region of interest" description="Disordered" evidence="7">
    <location>
        <begin position="225"/>
        <end position="256"/>
    </location>
</feature>
<evidence type="ECO:0000256" key="3">
    <source>
        <dbReference type="ARBA" id="ARBA00022475"/>
    </source>
</evidence>
<evidence type="ECO:0000256" key="5">
    <source>
        <dbReference type="ARBA" id="ARBA00022989"/>
    </source>
</evidence>
<evidence type="ECO:0000313" key="13">
    <source>
        <dbReference type="Proteomes" id="UP000284543"/>
    </source>
</evidence>
<gene>
    <name evidence="11" type="ORF">DW839_05030</name>
    <name evidence="10" type="ORF">DWW02_22230</name>
</gene>
<evidence type="ECO:0000259" key="9">
    <source>
        <dbReference type="Pfam" id="PF02706"/>
    </source>
</evidence>
<organism evidence="11 12">
    <name type="scientific">Enterocloster bolteae</name>
    <dbReference type="NCBI Taxonomy" id="208479"/>
    <lineage>
        <taxon>Bacteria</taxon>
        <taxon>Bacillati</taxon>
        <taxon>Bacillota</taxon>
        <taxon>Clostridia</taxon>
        <taxon>Lachnospirales</taxon>
        <taxon>Lachnospiraceae</taxon>
        <taxon>Enterocloster</taxon>
    </lineage>
</organism>
<feature type="transmembrane region" description="Helical" evidence="8">
    <location>
        <begin position="25"/>
        <end position="47"/>
    </location>
</feature>
<dbReference type="PANTHER" id="PTHR32309:SF13">
    <property type="entry name" value="FERRIC ENTEROBACTIN TRANSPORT PROTEIN FEPE"/>
    <property type="match status" value="1"/>
</dbReference>
<name>A0A414AYY6_9FIRM</name>
<dbReference type="Pfam" id="PF02706">
    <property type="entry name" value="Wzz"/>
    <property type="match status" value="1"/>
</dbReference>
<reference evidence="12 13" key="1">
    <citation type="submission" date="2018-08" db="EMBL/GenBank/DDBJ databases">
        <title>A genome reference for cultivated species of the human gut microbiota.</title>
        <authorList>
            <person name="Zou Y."/>
            <person name="Xue W."/>
            <person name="Luo G."/>
        </authorList>
    </citation>
    <scope>NUCLEOTIDE SEQUENCE [LARGE SCALE GENOMIC DNA]</scope>
    <source>
        <strain evidence="10 13">AF14-18</strain>
        <strain evidence="11 12">AM35-14</strain>
    </source>
</reference>
<evidence type="ECO:0000256" key="2">
    <source>
        <dbReference type="ARBA" id="ARBA00006683"/>
    </source>
</evidence>